<dbReference type="PANTHER" id="PTHR36061:SF3">
    <property type="entry name" value="OS04G0692200 PROTEIN"/>
    <property type="match status" value="1"/>
</dbReference>
<evidence type="ECO:0000313" key="3">
    <source>
        <dbReference type="Proteomes" id="UP001552299"/>
    </source>
</evidence>
<dbReference type="AlphaFoldDB" id="A0ABD0VCP3"/>
<evidence type="ECO:0000256" key="1">
    <source>
        <dbReference type="SAM" id="MobiDB-lite"/>
    </source>
</evidence>
<proteinExistence type="predicted"/>
<evidence type="ECO:0000313" key="2">
    <source>
        <dbReference type="EMBL" id="KAL0922803.1"/>
    </source>
</evidence>
<sequence>MSMILSSSAYYSRLNVRAWLLKLPLSIRQLPCQLAFSKMQIMSISVPSCSSRCPLQKCPFPYAFQAISPTRVLSVFFVKRSRCFPCTFAAKQQQEADKPMKKKSGKRKAPEKSHVDGADVAFEFEAPAAGQRSSHLSPLPKPPAGFVLDDHGRVLLASNKRITTIVDAKNNLPLECVIRRVFQSSQGYECMLLCPVDTPVQILRSTNFNGWSADDPSPTFMSKSYSLRL</sequence>
<comment type="caution">
    <text evidence="2">The sequence shown here is derived from an EMBL/GenBank/DDBJ whole genome shotgun (WGS) entry which is preliminary data.</text>
</comment>
<dbReference type="PANTHER" id="PTHR36061">
    <property type="match status" value="1"/>
</dbReference>
<dbReference type="Proteomes" id="UP001552299">
    <property type="component" value="Unassembled WGS sequence"/>
</dbReference>
<feature type="region of interest" description="Disordered" evidence="1">
    <location>
        <begin position="95"/>
        <end position="115"/>
    </location>
</feature>
<dbReference type="EMBL" id="JANQDX010000006">
    <property type="protein sequence ID" value="KAL0922803.1"/>
    <property type="molecule type" value="Genomic_DNA"/>
</dbReference>
<name>A0ABD0VCP3_DENTH</name>
<protein>
    <submittedName>
        <fullName evidence="2">Uncharacterized protein</fullName>
    </submittedName>
</protein>
<organism evidence="2 3">
    <name type="scientific">Dendrobium thyrsiflorum</name>
    <name type="common">Pinecone-like raceme dendrobium</name>
    <name type="synonym">Orchid</name>
    <dbReference type="NCBI Taxonomy" id="117978"/>
    <lineage>
        <taxon>Eukaryota</taxon>
        <taxon>Viridiplantae</taxon>
        <taxon>Streptophyta</taxon>
        <taxon>Embryophyta</taxon>
        <taxon>Tracheophyta</taxon>
        <taxon>Spermatophyta</taxon>
        <taxon>Magnoliopsida</taxon>
        <taxon>Liliopsida</taxon>
        <taxon>Asparagales</taxon>
        <taxon>Orchidaceae</taxon>
        <taxon>Epidendroideae</taxon>
        <taxon>Malaxideae</taxon>
        <taxon>Dendrobiinae</taxon>
        <taxon>Dendrobium</taxon>
    </lineage>
</organism>
<reference evidence="2 3" key="1">
    <citation type="journal article" date="2024" name="Plant Biotechnol. J.">
        <title>Dendrobium thyrsiflorum genome and its molecular insights into genes involved in important horticultural traits.</title>
        <authorList>
            <person name="Chen B."/>
            <person name="Wang J.Y."/>
            <person name="Zheng P.J."/>
            <person name="Li K.L."/>
            <person name="Liang Y.M."/>
            <person name="Chen X.F."/>
            <person name="Zhang C."/>
            <person name="Zhao X."/>
            <person name="He X."/>
            <person name="Zhang G.Q."/>
            <person name="Liu Z.J."/>
            <person name="Xu Q."/>
        </authorList>
    </citation>
    <scope>NUCLEOTIDE SEQUENCE [LARGE SCALE GENOMIC DNA]</scope>
    <source>
        <strain evidence="2">GZMU011</strain>
    </source>
</reference>
<accession>A0ABD0VCP3</accession>
<keyword evidence="3" id="KW-1185">Reference proteome</keyword>
<gene>
    <name evidence="2" type="ORF">M5K25_006823</name>
</gene>